<dbReference type="EMBL" id="CP013050">
    <property type="protein sequence ID" value="ALM76047.1"/>
    <property type="molecule type" value="Genomic_DNA"/>
</dbReference>
<sequence>MGASNIKRGVGKDLLRFGEPVEYILSNYYLSKGYLVRILRGIYYVKTLEEYKLGKHLTYETDCHGYGEIGIRGYFGLYTALRLNGVTYEYYSRIFVITPVISRSRPVKVLGESVQFVKLKENLLNVWNHH</sequence>
<accession>A0A0S1XE20</accession>
<dbReference type="AlphaFoldDB" id="A0A0S1XE20"/>
<protein>
    <recommendedName>
        <fullName evidence="3">AbiEi antitoxin C-terminal domain-containing protein</fullName>
    </recommendedName>
</protein>
<dbReference type="PATRIC" id="fig|55802.8.peg.2127"/>
<evidence type="ECO:0000313" key="2">
    <source>
        <dbReference type="Proteomes" id="UP000066042"/>
    </source>
</evidence>
<dbReference type="STRING" id="55802.TBCH5v1_2146"/>
<dbReference type="Proteomes" id="UP000066042">
    <property type="component" value="Chromosome"/>
</dbReference>
<gene>
    <name evidence="1" type="ORF">TBCH5v1_2146</name>
</gene>
<name>A0A0S1XE20_THEBA</name>
<organism evidence="1 2">
    <name type="scientific">Thermococcus barophilus</name>
    <dbReference type="NCBI Taxonomy" id="55802"/>
    <lineage>
        <taxon>Archaea</taxon>
        <taxon>Methanobacteriati</taxon>
        <taxon>Methanobacteriota</taxon>
        <taxon>Thermococci</taxon>
        <taxon>Thermococcales</taxon>
        <taxon>Thermococcaceae</taxon>
        <taxon>Thermococcus</taxon>
    </lineage>
</organism>
<proteinExistence type="predicted"/>
<evidence type="ECO:0000313" key="1">
    <source>
        <dbReference type="EMBL" id="ALM76047.1"/>
    </source>
</evidence>
<evidence type="ECO:0008006" key="3">
    <source>
        <dbReference type="Google" id="ProtNLM"/>
    </source>
</evidence>
<reference evidence="1 2" key="1">
    <citation type="journal article" date="2016" name="Genome Announc.">
        <title>Complete genome sequence of the hyperthermophilic and piezophilic archaeon Thermococcus barophilus Ch5, capable of growth at the expense of hydrogenogenesis from carbon monoxide and formate.</title>
        <authorList>
            <person name="Oger P."/>
            <person name="Sokolova T.G."/>
            <person name="Kozhevnikova D.A."/>
            <person name="Taranov E.A."/>
            <person name="Vannier P."/>
            <person name="Lee H.S."/>
            <person name="Kwon K.K."/>
            <person name="Kang S.G."/>
            <person name="Lee J.H."/>
            <person name="Bonch-Osmolovskaya E.A."/>
            <person name="Lebedinsky A.V."/>
        </authorList>
    </citation>
    <scope>NUCLEOTIDE SEQUENCE [LARGE SCALE GENOMIC DNA]</scope>
    <source>
        <strain evidence="2">Ch5</strain>
    </source>
</reference>